<dbReference type="Gene3D" id="1.25.40.20">
    <property type="entry name" value="Ankyrin repeat-containing domain"/>
    <property type="match status" value="1"/>
</dbReference>
<dbReference type="InterPro" id="IPR036770">
    <property type="entry name" value="Ankyrin_rpt-contain_sf"/>
</dbReference>
<dbReference type="PANTHER" id="PTHR24198">
    <property type="entry name" value="ANKYRIN REPEAT AND PROTEIN KINASE DOMAIN-CONTAINING PROTEIN"/>
    <property type="match status" value="1"/>
</dbReference>
<evidence type="ECO:0000313" key="5">
    <source>
        <dbReference type="EMBL" id="CDW74235.1"/>
    </source>
</evidence>
<feature type="compositionally biased region" description="Basic and acidic residues" evidence="4">
    <location>
        <begin position="238"/>
        <end position="257"/>
    </location>
</feature>
<evidence type="ECO:0000313" key="6">
    <source>
        <dbReference type="Proteomes" id="UP000039865"/>
    </source>
</evidence>
<dbReference type="AlphaFoldDB" id="A0A077ZWB7"/>
<dbReference type="Proteomes" id="UP000039865">
    <property type="component" value="Unassembled WGS sequence"/>
</dbReference>
<gene>
    <name evidence="5" type="primary">Contig14046.g14975</name>
    <name evidence="5" type="ORF">STYLEM_3229</name>
</gene>
<feature type="region of interest" description="Disordered" evidence="4">
    <location>
        <begin position="237"/>
        <end position="257"/>
    </location>
</feature>
<sequence length="257" mass="30107">MNVARGSVLINEDMPHQEVQNRDIFESTDYKAFFDNSVKEEFEEFVYLISRGKYEEVLQEAENIELKMDQELRPTGDNIVHVCAEYGQVRLLQHFIQKGGNYLSRNYAEEQPMHVAAREGKVDVIKYFLEFHRDKIEVDCKMMDNWTPFFYAAVNGYLLTVDVLAKEGKCNVNHLDKFNRTALHWAARYNNVAMVRKLLDLGVTYDLKDVEGLTAFDLAKQNSSYEVAQMISQHMQKYSKDKDKKVTRDNYKEKEKD</sequence>
<dbReference type="SUPFAM" id="SSF48403">
    <property type="entry name" value="Ankyrin repeat"/>
    <property type="match status" value="1"/>
</dbReference>
<keyword evidence="1" id="KW-0677">Repeat</keyword>
<dbReference type="PROSITE" id="PS50088">
    <property type="entry name" value="ANK_REPEAT"/>
    <property type="match status" value="1"/>
</dbReference>
<evidence type="ECO:0000256" key="3">
    <source>
        <dbReference type="PROSITE-ProRule" id="PRU00023"/>
    </source>
</evidence>
<evidence type="ECO:0000256" key="4">
    <source>
        <dbReference type="SAM" id="MobiDB-lite"/>
    </source>
</evidence>
<dbReference type="PROSITE" id="PS50297">
    <property type="entry name" value="ANK_REP_REGION"/>
    <property type="match status" value="1"/>
</dbReference>
<accession>A0A077ZWB7</accession>
<evidence type="ECO:0000256" key="1">
    <source>
        <dbReference type="ARBA" id="ARBA00022737"/>
    </source>
</evidence>
<proteinExistence type="predicted"/>
<dbReference type="InterPro" id="IPR002110">
    <property type="entry name" value="Ankyrin_rpt"/>
</dbReference>
<keyword evidence="6" id="KW-1185">Reference proteome</keyword>
<dbReference type="Pfam" id="PF13606">
    <property type="entry name" value="Ank_3"/>
    <property type="match status" value="1"/>
</dbReference>
<keyword evidence="2 3" id="KW-0040">ANK repeat</keyword>
<protein>
    <submittedName>
        <fullName evidence="5">Ankyrin repeat domain protein</fullName>
    </submittedName>
</protein>
<name>A0A077ZWB7_STYLE</name>
<dbReference type="InParanoid" id="A0A077ZWB7"/>
<dbReference type="OrthoDB" id="194358at2759"/>
<dbReference type="PANTHER" id="PTHR24198:SF165">
    <property type="entry name" value="ANKYRIN REPEAT-CONTAINING PROTEIN-RELATED"/>
    <property type="match status" value="1"/>
</dbReference>
<dbReference type="Pfam" id="PF12796">
    <property type="entry name" value="Ank_2"/>
    <property type="match status" value="1"/>
</dbReference>
<evidence type="ECO:0000256" key="2">
    <source>
        <dbReference type="ARBA" id="ARBA00023043"/>
    </source>
</evidence>
<dbReference type="EMBL" id="CCKQ01003126">
    <property type="protein sequence ID" value="CDW74235.1"/>
    <property type="molecule type" value="Genomic_DNA"/>
</dbReference>
<dbReference type="SMART" id="SM00248">
    <property type="entry name" value="ANK"/>
    <property type="match status" value="5"/>
</dbReference>
<organism evidence="5 6">
    <name type="scientific">Stylonychia lemnae</name>
    <name type="common">Ciliate</name>
    <dbReference type="NCBI Taxonomy" id="5949"/>
    <lineage>
        <taxon>Eukaryota</taxon>
        <taxon>Sar</taxon>
        <taxon>Alveolata</taxon>
        <taxon>Ciliophora</taxon>
        <taxon>Intramacronucleata</taxon>
        <taxon>Spirotrichea</taxon>
        <taxon>Stichotrichia</taxon>
        <taxon>Sporadotrichida</taxon>
        <taxon>Oxytrichidae</taxon>
        <taxon>Stylonychinae</taxon>
        <taxon>Stylonychia</taxon>
    </lineage>
</organism>
<feature type="repeat" description="ANK" evidence="3">
    <location>
        <begin position="178"/>
        <end position="210"/>
    </location>
</feature>
<reference evidence="5 6" key="1">
    <citation type="submission" date="2014-06" db="EMBL/GenBank/DDBJ databases">
        <authorList>
            <person name="Swart Estienne"/>
        </authorList>
    </citation>
    <scope>NUCLEOTIDE SEQUENCE [LARGE SCALE GENOMIC DNA]</scope>
    <source>
        <strain evidence="5 6">130c</strain>
    </source>
</reference>